<keyword evidence="2" id="KW-1185">Reference proteome</keyword>
<evidence type="ECO:0000313" key="1">
    <source>
        <dbReference type="EMBL" id="KAG8654809.1"/>
    </source>
</evidence>
<proteinExistence type="predicted"/>
<comment type="caution">
    <text evidence="1">The sequence shown here is derived from an EMBL/GenBank/DDBJ whole genome shotgun (WGS) entry which is preliminary data.</text>
</comment>
<dbReference type="EMBL" id="CM004391">
    <property type="protein sequence ID" value="KAG8654809.1"/>
    <property type="molecule type" value="Genomic_DNA"/>
</dbReference>
<protein>
    <submittedName>
        <fullName evidence="1">Uncharacterized protein</fullName>
    </submittedName>
</protein>
<name>A0ACB7HS87_MANES</name>
<dbReference type="Proteomes" id="UP000091857">
    <property type="component" value="Chromosome 5"/>
</dbReference>
<sequence>MGINMFLVFCLLQTQTSLNWQFLHRLRLLLVDMETLGAFPDGEWDFSRMFSTQDQLDITSELLGQCSFPVGNEEGVQFANPTAFFSNPEANLNMADVNESLFYSWNTLNSDLNLISQENSSSSNCSSSVLIPSFRQETYLFSDSNSILTTNDDSMSMDFCIMDEKNSGSFVAMFPEIAMTETETVCINEPGANSVPARELQLKRMLDFPESEANPSGNKRSRVTRDVQKSKKKVTSRKNQKFIPGNNEENGQSSSSCSSEEDNASQDSNRGASSDSKVSETLNSNGKTRASRGSATDPQSLYARKRRERINERLRILQNLVPNGTKVDISTMLEEAVHYVKFLQLQIKLLSSDDLWMYAPIAYNGMDIGLNQKISMLL</sequence>
<reference evidence="2" key="1">
    <citation type="journal article" date="2016" name="Nat. Biotechnol.">
        <title>Sequencing wild and cultivated cassava and related species reveals extensive interspecific hybridization and genetic diversity.</title>
        <authorList>
            <person name="Bredeson J.V."/>
            <person name="Lyons J.B."/>
            <person name="Prochnik S.E."/>
            <person name="Wu G.A."/>
            <person name="Ha C.M."/>
            <person name="Edsinger-Gonzales E."/>
            <person name="Grimwood J."/>
            <person name="Schmutz J."/>
            <person name="Rabbi I.Y."/>
            <person name="Egesi C."/>
            <person name="Nauluvula P."/>
            <person name="Lebot V."/>
            <person name="Ndunguru J."/>
            <person name="Mkamilo G."/>
            <person name="Bart R.S."/>
            <person name="Setter T.L."/>
            <person name="Gleadow R.M."/>
            <person name="Kulakow P."/>
            <person name="Ferguson M.E."/>
            <person name="Rounsley S."/>
            <person name="Rokhsar D.S."/>
        </authorList>
    </citation>
    <scope>NUCLEOTIDE SEQUENCE [LARGE SCALE GENOMIC DNA]</scope>
    <source>
        <strain evidence="2">cv. AM560-2</strain>
    </source>
</reference>
<gene>
    <name evidence="1" type="ORF">MANES_05G181100v8</name>
</gene>
<accession>A0ACB7HS87</accession>
<evidence type="ECO:0000313" key="2">
    <source>
        <dbReference type="Proteomes" id="UP000091857"/>
    </source>
</evidence>
<organism evidence="1 2">
    <name type="scientific">Manihot esculenta</name>
    <name type="common">Cassava</name>
    <name type="synonym">Jatropha manihot</name>
    <dbReference type="NCBI Taxonomy" id="3983"/>
    <lineage>
        <taxon>Eukaryota</taxon>
        <taxon>Viridiplantae</taxon>
        <taxon>Streptophyta</taxon>
        <taxon>Embryophyta</taxon>
        <taxon>Tracheophyta</taxon>
        <taxon>Spermatophyta</taxon>
        <taxon>Magnoliopsida</taxon>
        <taxon>eudicotyledons</taxon>
        <taxon>Gunneridae</taxon>
        <taxon>Pentapetalae</taxon>
        <taxon>rosids</taxon>
        <taxon>fabids</taxon>
        <taxon>Malpighiales</taxon>
        <taxon>Euphorbiaceae</taxon>
        <taxon>Crotonoideae</taxon>
        <taxon>Manihoteae</taxon>
        <taxon>Manihot</taxon>
    </lineage>
</organism>